<protein>
    <submittedName>
        <fullName evidence="1">Uncharacterized protein</fullName>
    </submittedName>
</protein>
<evidence type="ECO:0000313" key="1">
    <source>
        <dbReference type="EMBL" id="MDO1451505.1"/>
    </source>
</evidence>
<proteinExistence type="predicted"/>
<evidence type="ECO:0000313" key="2">
    <source>
        <dbReference type="Proteomes" id="UP001168528"/>
    </source>
</evidence>
<name>A0ABT8RHC5_9BACT</name>
<sequence>MTKDTEPTAPAYFFTPTPDSLDYRLEARVYMAENAKQKTYHFTQTCQALKRYKQMLVALRESEASQEKLLRACQKCSKK</sequence>
<dbReference type="EMBL" id="JAUKPO010000064">
    <property type="protein sequence ID" value="MDO1451505.1"/>
    <property type="molecule type" value="Genomic_DNA"/>
</dbReference>
<keyword evidence="2" id="KW-1185">Reference proteome</keyword>
<reference evidence="1" key="1">
    <citation type="submission" date="2023-07" db="EMBL/GenBank/DDBJ databases">
        <title>The genome sequence of Rhodocytophaga aerolata KACC 12507.</title>
        <authorList>
            <person name="Zhang X."/>
        </authorList>
    </citation>
    <scope>NUCLEOTIDE SEQUENCE</scope>
    <source>
        <strain evidence="1">KACC 12507</strain>
    </source>
</reference>
<comment type="caution">
    <text evidence="1">The sequence shown here is derived from an EMBL/GenBank/DDBJ whole genome shotgun (WGS) entry which is preliminary data.</text>
</comment>
<accession>A0ABT8RHC5</accession>
<dbReference type="Proteomes" id="UP001168528">
    <property type="component" value="Unassembled WGS sequence"/>
</dbReference>
<dbReference type="RefSeq" id="WP_302042302.1">
    <property type="nucleotide sequence ID" value="NZ_JAUKPO010000064.1"/>
</dbReference>
<organism evidence="1 2">
    <name type="scientific">Rhodocytophaga aerolata</name>
    <dbReference type="NCBI Taxonomy" id="455078"/>
    <lineage>
        <taxon>Bacteria</taxon>
        <taxon>Pseudomonadati</taxon>
        <taxon>Bacteroidota</taxon>
        <taxon>Cytophagia</taxon>
        <taxon>Cytophagales</taxon>
        <taxon>Rhodocytophagaceae</taxon>
        <taxon>Rhodocytophaga</taxon>
    </lineage>
</organism>
<gene>
    <name evidence="1" type="ORF">Q0590_34845</name>
</gene>